<feature type="transmembrane region" description="Helical" evidence="1">
    <location>
        <begin position="92"/>
        <end position="112"/>
    </location>
</feature>
<accession>A0ABS6C4D7</accession>
<dbReference type="InterPro" id="IPR008875">
    <property type="entry name" value="TraX"/>
</dbReference>
<feature type="transmembrane region" description="Helical" evidence="1">
    <location>
        <begin position="217"/>
        <end position="234"/>
    </location>
</feature>
<gene>
    <name evidence="2" type="ORF">KPL27_09730</name>
</gene>
<feature type="transmembrane region" description="Helical" evidence="1">
    <location>
        <begin position="186"/>
        <end position="205"/>
    </location>
</feature>
<evidence type="ECO:0000313" key="3">
    <source>
        <dbReference type="Proteomes" id="UP000740830"/>
    </source>
</evidence>
<dbReference type="Pfam" id="PF05857">
    <property type="entry name" value="TraX"/>
    <property type="match status" value="1"/>
</dbReference>
<feature type="transmembrane region" description="Helical" evidence="1">
    <location>
        <begin position="12"/>
        <end position="33"/>
    </location>
</feature>
<feature type="transmembrane region" description="Helical" evidence="1">
    <location>
        <begin position="124"/>
        <end position="148"/>
    </location>
</feature>
<evidence type="ECO:0000313" key="2">
    <source>
        <dbReference type="EMBL" id="MBU3220364.1"/>
    </source>
</evidence>
<evidence type="ECO:0000256" key="1">
    <source>
        <dbReference type="SAM" id="Phobius"/>
    </source>
</evidence>
<reference evidence="2 3" key="1">
    <citation type="submission" date="2021-06" db="EMBL/GenBank/DDBJ databases">
        <title>Clostridia strains as spoilage organisms.</title>
        <authorList>
            <person name="Wambui J."/>
            <person name="Stephan R."/>
            <person name="Stevens M.J.A."/>
        </authorList>
    </citation>
    <scope>NUCLEOTIDE SEQUENCE [LARGE SCALE GENOMIC DNA]</scope>
    <source>
        <strain evidence="2 3">CM013</strain>
    </source>
</reference>
<comment type="caution">
    <text evidence="2">The sequence shown here is derived from an EMBL/GenBank/DDBJ whole genome shotgun (WGS) entry which is preliminary data.</text>
</comment>
<dbReference type="Proteomes" id="UP000740830">
    <property type="component" value="Unassembled WGS sequence"/>
</dbReference>
<sequence>MFKIDKCLTANTLKIIASIAMFFDHFVAVFISHDTLMGLILRTPGRIAAPIMCYFIAEGYHYTSNLKKYIYRLLVFAVISHLPYNLLFGYTFFQATSIIWGLAMGLIALAAVKSDKLNIIVKFIVLGACCALSITANWNYVAVLWVVVFGLFHGNFKRQILGLIGVGIIFHLIPIYLNYGPGHEVYPHWFQVGVFLAIPLLALYNGKLGKKTKFMSWFFYVFYPGHMILLYLLNKYTSVSALFRWL</sequence>
<dbReference type="RefSeq" id="WP_216132198.1">
    <property type="nucleotide sequence ID" value="NZ_JAHLDG010000014.1"/>
</dbReference>
<keyword evidence="1" id="KW-1133">Transmembrane helix</keyword>
<keyword evidence="1" id="KW-0812">Transmembrane</keyword>
<keyword evidence="3" id="KW-1185">Reference proteome</keyword>
<dbReference type="EMBL" id="JAHLDG010000014">
    <property type="protein sequence ID" value="MBU3220364.1"/>
    <property type="molecule type" value="Genomic_DNA"/>
</dbReference>
<feature type="transmembrane region" description="Helical" evidence="1">
    <location>
        <begin position="160"/>
        <end position="179"/>
    </location>
</feature>
<organism evidence="2 3">
    <name type="scientific">Clostridium algidicarnis</name>
    <dbReference type="NCBI Taxonomy" id="37659"/>
    <lineage>
        <taxon>Bacteria</taxon>
        <taxon>Bacillati</taxon>
        <taxon>Bacillota</taxon>
        <taxon>Clostridia</taxon>
        <taxon>Eubacteriales</taxon>
        <taxon>Clostridiaceae</taxon>
        <taxon>Clostridium</taxon>
    </lineage>
</organism>
<name>A0ABS6C4D7_9CLOT</name>
<keyword evidence="1" id="KW-0472">Membrane</keyword>
<proteinExistence type="predicted"/>
<protein>
    <submittedName>
        <fullName evidence="2">Conjugal transfer protein TraX</fullName>
    </submittedName>
</protein>